<comment type="similarity">
    <text evidence="2 7">Belongs to the glycosyltransferase 4 family. MraY subfamily.</text>
</comment>
<sequence length="324" mass="34864">MTNSTIFAFAAAFIVTAVLVPLMIPYLKKLKFGQTVREEGPESHKVKTGTPTMGGVAIMAAVFVAYLAFIEKNIVSAITMTVIAGFGAVGFIDDYIKVVKKRNLGLRAWQKLSGQLLFALVLVVYQYVFTDMGGGIYIPLVEKYLNMGIFYIPFAMIVVLGIVNSVNLTDGLDGLASGVTLIFMVFFVLISFVIGSRLQSVATLVSFASAVAGGCIGFLIYNKYPAKVFMGDVGSLALGGAVSALMVLSGAMIVFPILGAVFLAETLSVVIQVVSFKTRGKRVFLMSPLHHHYEEKGWKETKVVTRFYLAAAVSGLFAVAVVFI</sequence>
<dbReference type="RefSeq" id="WP_073047965.1">
    <property type="nucleotide sequence ID" value="NZ_FQZL01000006.1"/>
</dbReference>
<evidence type="ECO:0000256" key="6">
    <source>
        <dbReference type="ARBA" id="ARBA00023136"/>
    </source>
</evidence>
<evidence type="ECO:0000313" key="10">
    <source>
        <dbReference type="EMBL" id="SHI74013.1"/>
    </source>
</evidence>
<dbReference type="PROSITE" id="PS01347">
    <property type="entry name" value="MRAY_1"/>
    <property type="match status" value="1"/>
</dbReference>
<feature type="transmembrane region" description="Helical" evidence="7">
    <location>
        <begin position="116"/>
        <end position="138"/>
    </location>
</feature>
<dbReference type="AlphaFoldDB" id="A0A1M6DLJ3"/>
<dbReference type="EC" id="2.7.8.13" evidence="7 8"/>
<dbReference type="PANTHER" id="PTHR22926">
    <property type="entry name" value="PHOSPHO-N-ACETYLMURAMOYL-PENTAPEPTIDE-TRANSFERASE"/>
    <property type="match status" value="1"/>
</dbReference>
<dbReference type="GO" id="GO:0071555">
    <property type="term" value="P:cell wall organization"/>
    <property type="evidence" value="ECO:0007669"/>
    <property type="project" value="UniProtKB-KW"/>
</dbReference>
<keyword evidence="11" id="KW-1185">Reference proteome</keyword>
<feature type="binding site" evidence="9">
    <location>
        <position position="232"/>
    </location>
    <ligand>
        <name>Mg(2+)</name>
        <dbReference type="ChEBI" id="CHEBI:18420"/>
    </ligand>
</feature>
<dbReference type="GO" id="GO:0008360">
    <property type="term" value="P:regulation of cell shape"/>
    <property type="evidence" value="ECO:0007669"/>
    <property type="project" value="UniProtKB-KW"/>
</dbReference>
<dbReference type="HAMAP" id="MF_00038">
    <property type="entry name" value="MraY"/>
    <property type="match status" value="1"/>
</dbReference>
<comment type="pathway">
    <text evidence="7">Cell wall biogenesis; peptidoglycan biosynthesis.</text>
</comment>
<name>A0A1M6DLJ3_9FIRM</name>
<feature type="transmembrane region" description="Helical" evidence="7">
    <location>
        <begin position="228"/>
        <end position="247"/>
    </location>
</feature>
<reference evidence="10 11" key="1">
    <citation type="submission" date="2016-11" db="EMBL/GenBank/DDBJ databases">
        <authorList>
            <person name="Jaros S."/>
            <person name="Januszkiewicz K."/>
            <person name="Wedrychowicz H."/>
        </authorList>
    </citation>
    <scope>NUCLEOTIDE SEQUENCE [LARGE SCALE GENOMIC DNA]</scope>
    <source>
        <strain evidence="10 11">DSM 17477</strain>
    </source>
</reference>
<gene>
    <name evidence="7" type="primary">mraY</name>
    <name evidence="10" type="ORF">SAMN02745751_00961</name>
</gene>
<evidence type="ECO:0000256" key="2">
    <source>
        <dbReference type="ARBA" id="ARBA00005583"/>
    </source>
</evidence>
<dbReference type="CDD" id="cd06852">
    <property type="entry name" value="GT_MraY"/>
    <property type="match status" value="1"/>
</dbReference>
<feature type="transmembrane region" description="Helical" evidence="7">
    <location>
        <begin position="6"/>
        <end position="27"/>
    </location>
</feature>
<dbReference type="InterPro" id="IPR000715">
    <property type="entry name" value="Glycosyl_transferase_4"/>
</dbReference>
<evidence type="ECO:0000256" key="1">
    <source>
        <dbReference type="ARBA" id="ARBA00004141"/>
    </source>
</evidence>
<dbReference type="InterPro" id="IPR003524">
    <property type="entry name" value="PNAcMuramoyl-5peptid_Trfase"/>
</dbReference>
<dbReference type="NCBIfam" id="TIGR00445">
    <property type="entry name" value="mraY"/>
    <property type="match status" value="1"/>
</dbReference>
<keyword evidence="6 7" id="KW-0472">Membrane</keyword>
<keyword evidence="3 7" id="KW-0808">Transferase</keyword>
<dbReference type="GO" id="GO:0051301">
    <property type="term" value="P:cell division"/>
    <property type="evidence" value="ECO:0007669"/>
    <property type="project" value="UniProtKB-KW"/>
</dbReference>
<comment type="subcellular location">
    <subcellularLocation>
        <location evidence="7">Cell membrane</location>
        <topology evidence="7">Multi-pass membrane protein</topology>
    </subcellularLocation>
    <subcellularLocation>
        <location evidence="1">Membrane</location>
        <topology evidence="1">Multi-pass membrane protein</topology>
    </subcellularLocation>
</comment>
<evidence type="ECO:0000256" key="5">
    <source>
        <dbReference type="ARBA" id="ARBA00022989"/>
    </source>
</evidence>
<dbReference type="PROSITE" id="PS01348">
    <property type="entry name" value="MRAY_2"/>
    <property type="match status" value="1"/>
</dbReference>
<dbReference type="GO" id="GO:0005886">
    <property type="term" value="C:plasma membrane"/>
    <property type="evidence" value="ECO:0007669"/>
    <property type="project" value="UniProtKB-SubCell"/>
</dbReference>
<evidence type="ECO:0000256" key="7">
    <source>
        <dbReference type="HAMAP-Rule" id="MF_00038"/>
    </source>
</evidence>
<keyword evidence="7 9" id="KW-0479">Metal-binding</keyword>
<dbReference type="OrthoDB" id="9805475at2"/>
<dbReference type="UniPathway" id="UPA00219"/>
<keyword evidence="4 7" id="KW-0812">Transmembrane</keyword>
<accession>A0A1M6DLJ3</accession>
<feature type="transmembrane region" description="Helical" evidence="7">
    <location>
        <begin position="201"/>
        <end position="221"/>
    </location>
</feature>
<comment type="cofactor">
    <cofactor evidence="7 9">
        <name>Mg(2+)</name>
        <dbReference type="ChEBI" id="CHEBI:18420"/>
    </cofactor>
</comment>
<keyword evidence="7" id="KW-1003">Cell membrane</keyword>
<feature type="transmembrane region" description="Helical" evidence="7">
    <location>
        <begin position="253"/>
        <end position="276"/>
    </location>
</feature>
<proteinExistence type="inferred from homology"/>
<keyword evidence="7" id="KW-0961">Cell wall biogenesis/degradation</keyword>
<dbReference type="Proteomes" id="UP000184052">
    <property type="component" value="Unassembled WGS sequence"/>
</dbReference>
<evidence type="ECO:0000313" key="11">
    <source>
        <dbReference type="Proteomes" id="UP000184052"/>
    </source>
</evidence>
<dbReference type="Pfam" id="PF00953">
    <property type="entry name" value="Glycos_transf_4"/>
    <property type="match status" value="1"/>
</dbReference>
<keyword evidence="5 7" id="KW-1133">Transmembrane helix</keyword>
<keyword evidence="7" id="KW-0132">Cell division</keyword>
<dbReference type="STRING" id="1121476.SAMN02745751_00961"/>
<evidence type="ECO:0000256" key="4">
    <source>
        <dbReference type="ARBA" id="ARBA00022692"/>
    </source>
</evidence>
<dbReference type="GO" id="GO:0009252">
    <property type="term" value="P:peptidoglycan biosynthetic process"/>
    <property type="evidence" value="ECO:0007669"/>
    <property type="project" value="UniProtKB-UniRule"/>
</dbReference>
<evidence type="ECO:0000256" key="3">
    <source>
        <dbReference type="ARBA" id="ARBA00022679"/>
    </source>
</evidence>
<dbReference type="PANTHER" id="PTHR22926:SF5">
    <property type="entry name" value="PHOSPHO-N-ACETYLMURAMOYL-PENTAPEPTIDE-TRANSFERASE HOMOLOG"/>
    <property type="match status" value="1"/>
</dbReference>
<keyword evidence="7" id="KW-0131">Cell cycle</keyword>
<keyword evidence="7" id="KW-0573">Peptidoglycan synthesis</keyword>
<evidence type="ECO:0000256" key="9">
    <source>
        <dbReference type="PIRSR" id="PIRSR600715-1"/>
    </source>
</evidence>
<evidence type="ECO:0000256" key="8">
    <source>
        <dbReference type="NCBIfam" id="TIGR00445"/>
    </source>
</evidence>
<feature type="transmembrane region" description="Helical" evidence="7">
    <location>
        <begin position="74"/>
        <end position="96"/>
    </location>
</feature>
<comment type="function">
    <text evidence="7">Catalyzes the initial step of the lipid cycle reactions in the biosynthesis of the cell wall peptidoglycan: transfers peptidoglycan precursor phospho-MurNAc-pentapeptide from UDP-MurNAc-pentapeptide onto the lipid carrier undecaprenyl phosphate, yielding undecaprenyl-pyrophosphoryl-MurNAc-pentapeptide, known as lipid I.</text>
</comment>
<protein>
    <recommendedName>
        <fullName evidence="7 8">Phospho-N-acetylmuramoyl-pentapeptide-transferase</fullName>
        <ecNumber evidence="7 8">2.7.8.13</ecNumber>
    </recommendedName>
    <alternativeName>
        <fullName evidence="7">UDP-MurNAc-pentapeptide phosphotransferase</fullName>
    </alternativeName>
</protein>
<feature type="transmembrane region" description="Helical" evidence="7">
    <location>
        <begin position="303"/>
        <end position="323"/>
    </location>
</feature>
<keyword evidence="7" id="KW-0133">Cell shape</keyword>
<feature type="transmembrane region" description="Helical" evidence="7">
    <location>
        <begin position="48"/>
        <end position="68"/>
    </location>
</feature>
<keyword evidence="7 9" id="KW-0460">Magnesium</keyword>
<feature type="transmembrane region" description="Helical" evidence="7">
    <location>
        <begin position="175"/>
        <end position="195"/>
    </location>
</feature>
<feature type="transmembrane region" description="Helical" evidence="7">
    <location>
        <begin position="144"/>
        <end position="163"/>
    </location>
</feature>
<organism evidence="10 11">
    <name type="scientific">Dethiosulfatibacter aminovorans DSM 17477</name>
    <dbReference type="NCBI Taxonomy" id="1121476"/>
    <lineage>
        <taxon>Bacteria</taxon>
        <taxon>Bacillati</taxon>
        <taxon>Bacillota</taxon>
        <taxon>Tissierellia</taxon>
        <taxon>Dethiosulfatibacter</taxon>
    </lineage>
</organism>
<dbReference type="GO" id="GO:0008963">
    <property type="term" value="F:phospho-N-acetylmuramoyl-pentapeptide-transferase activity"/>
    <property type="evidence" value="ECO:0007669"/>
    <property type="project" value="UniProtKB-UniRule"/>
</dbReference>
<dbReference type="GO" id="GO:0046872">
    <property type="term" value="F:metal ion binding"/>
    <property type="evidence" value="ECO:0007669"/>
    <property type="project" value="UniProtKB-KW"/>
</dbReference>
<feature type="binding site" evidence="9">
    <location>
        <position position="167"/>
    </location>
    <ligand>
        <name>Mg(2+)</name>
        <dbReference type="ChEBI" id="CHEBI:18420"/>
    </ligand>
</feature>
<dbReference type="InterPro" id="IPR018480">
    <property type="entry name" value="PNAcMuramoyl-5peptid_Trfase_CS"/>
</dbReference>
<comment type="catalytic activity">
    <reaction evidence="7">
        <text>UDP-N-acetyl-alpha-D-muramoyl-L-alanyl-gamma-D-glutamyl-meso-2,6-diaminopimeloyl-D-alanyl-D-alanine + di-trans,octa-cis-undecaprenyl phosphate = di-trans,octa-cis-undecaprenyl diphospho-N-acetyl-alpha-D-muramoyl-L-alanyl-D-glutamyl-meso-2,6-diaminopimeloyl-D-alanyl-D-alanine + UMP</text>
        <dbReference type="Rhea" id="RHEA:28386"/>
        <dbReference type="ChEBI" id="CHEBI:57865"/>
        <dbReference type="ChEBI" id="CHEBI:60392"/>
        <dbReference type="ChEBI" id="CHEBI:61386"/>
        <dbReference type="ChEBI" id="CHEBI:61387"/>
        <dbReference type="EC" id="2.7.8.13"/>
    </reaction>
</comment>
<dbReference type="EMBL" id="FQZL01000006">
    <property type="protein sequence ID" value="SHI74013.1"/>
    <property type="molecule type" value="Genomic_DNA"/>
</dbReference>
<dbReference type="GO" id="GO:0051992">
    <property type="term" value="F:UDP-N-acetylmuramoyl-L-alanyl-D-glutamyl-meso-2,6-diaminopimelyl-D-alanyl-D-alanine:undecaprenyl-phosphate transferase activity"/>
    <property type="evidence" value="ECO:0007669"/>
    <property type="project" value="RHEA"/>
</dbReference>